<dbReference type="InterPro" id="IPR052340">
    <property type="entry name" value="RNase_Y/CdgJ"/>
</dbReference>
<dbReference type="SUPFAM" id="SSF109604">
    <property type="entry name" value="HD-domain/PDEase-like"/>
    <property type="match status" value="1"/>
</dbReference>
<dbReference type="PANTHER" id="PTHR33525:SF3">
    <property type="entry name" value="RIBONUCLEASE Y"/>
    <property type="match status" value="1"/>
</dbReference>
<evidence type="ECO:0000259" key="1">
    <source>
        <dbReference type="PROSITE" id="PS51833"/>
    </source>
</evidence>
<dbReference type="PROSITE" id="PS51833">
    <property type="entry name" value="HDOD"/>
    <property type="match status" value="1"/>
</dbReference>
<sequence>MSTPPPASATPVASGTAIPSCSAAELAAHMAQQELPSFGLVLQELLRVTSSRTASGHQVAETILHDPGLTARVVRAANAAYLGLSKVSTVSRAVAVLGINGVRTLAVSALVFETLGDGPARHRPRLQRALARALHIAVQARDIEYRMSHDRERAEQRATEAMLAAVGELAFWSFGGLCAERLEQALARGLPAERAEVEVLGTSLRRLGDFLLDEWGLSHFTTPSHPVELAQQIEAAVQAGWDSAAARRAVAAVAAEFDANEEDTRRCLEHNAEEGRALAVAMGTPEVAQLIPIAPPEPARPEPPEAEVAAPSEPTVIVWRDVTRVLTEMTTLASQRQDLPLVFDACLEGLHRAAGFDRAVLCLYTPQRDRLQARMAVGRSLGDWRTQWQMAAGPAVTALLQPGAIHHFDDARPPPVAVRSCSQSADGLLAALTVDGKVIGFIYADNQPSRRRLDEEMAEAFRSFALQADVVIRALPKSASG</sequence>
<organism evidence="2 3">
    <name type="scientific">Tibeticola sediminis</name>
    <dbReference type="NCBI Taxonomy" id="1917811"/>
    <lineage>
        <taxon>Bacteria</taxon>
        <taxon>Pseudomonadati</taxon>
        <taxon>Pseudomonadota</taxon>
        <taxon>Betaproteobacteria</taxon>
        <taxon>Burkholderiales</taxon>
        <taxon>Comamonadaceae</taxon>
        <taxon>Tibeticola</taxon>
    </lineage>
</organism>
<dbReference type="EMBL" id="RKQL01000004">
    <property type="protein sequence ID" value="RPE66839.1"/>
    <property type="molecule type" value="Genomic_DNA"/>
</dbReference>
<dbReference type="OrthoDB" id="9791419at2"/>
<dbReference type="InterPro" id="IPR029016">
    <property type="entry name" value="GAF-like_dom_sf"/>
</dbReference>
<dbReference type="Gene3D" id="1.10.3210.10">
    <property type="entry name" value="Hypothetical protein af1432"/>
    <property type="match status" value="1"/>
</dbReference>
<dbReference type="Proteomes" id="UP000272193">
    <property type="component" value="Unassembled WGS sequence"/>
</dbReference>
<gene>
    <name evidence="2" type="ORF">EDC62_1913</name>
</gene>
<dbReference type="SMART" id="SM00065">
    <property type="entry name" value="GAF"/>
    <property type="match status" value="1"/>
</dbReference>
<dbReference type="Pfam" id="PF08668">
    <property type="entry name" value="HDOD"/>
    <property type="match status" value="1"/>
</dbReference>
<dbReference type="AlphaFoldDB" id="A0A3N4UHZ7"/>
<evidence type="ECO:0000313" key="2">
    <source>
        <dbReference type="EMBL" id="RPE66839.1"/>
    </source>
</evidence>
<evidence type="ECO:0000313" key="3">
    <source>
        <dbReference type="Proteomes" id="UP000272193"/>
    </source>
</evidence>
<dbReference type="PANTHER" id="PTHR33525">
    <property type="match status" value="1"/>
</dbReference>
<accession>A0A3N4UHZ7</accession>
<dbReference type="SUPFAM" id="SSF55781">
    <property type="entry name" value="GAF domain-like"/>
    <property type="match status" value="1"/>
</dbReference>
<dbReference type="Gene3D" id="3.30.450.40">
    <property type="match status" value="1"/>
</dbReference>
<dbReference type="Pfam" id="PF01590">
    <property type="entry name" value="GAF"/>
    <property type="match status" value="1"/>
</dbReference>
<dbReference type="InterPro" id="IPR003018">
    <property type="entry name" value="GAF"/>
</dbReference>
<dbReference type="RefSeq" id="WP_124223034.1">
    <property type="nucleotide sequence ID" value="NZ_RKQL01000004.1"/>
</dbReference>
<protein>
    <submittedName>
        <fullName evidence="2">GAF domain-containing protein</fullName>
    </submittedName>
</protein>
<proteinExistence type="predicted"/>
<feature type="domain" description="HDOD" evidence="1">
    <location>
        <begin position="35"/>
        <end position="231"/>
    </location>
</feature>
<comment type="caution">
    <text evidence="2">The sequence shown here is derived from an EMBL/GenBank/DDBJ whole genome shotgun (WGS) entry which is preliminary data.</text>
</comment>
<dbReference type="InterPro" id="IPR013976">
    <property type="entry name" value="HDOD"/>
</dbReference>
<name>A0A3N4UHZ7_9BURK</name>
<reference evidence="2 3" key="1">
    <citation type="submission" date="2018-11" db="EMBL/GenBank/DDBJ databases">
        <title>Genomic Encyclopedia of Type Strains, Phase IV (KMG-IV): sequencing the most valuable type-strain genomes for metagenomic binning, comparative biology and taxonomic classification.</title>
        <authorList>
            <person name="Goeker M."/>
        </authorList>
    </citation>
    <scope>NUCLEOTIDE SEQUENCE [LARGE SCALE GENOMIC DNA]</scope>
    <source>
        <strain evidence="2 3">DSM 101684</strain>
    </source>
</reference>
<keyword evidence="3" id="KW-1185">Reference proteome</keyword>